<comment type="caution">
    <text evidence="2">The sequence shown here is derived from an EMBL/GenBank/DDBJ whole genome shotgun (WGS) entry which is preliminary data.</text>
</comment>
<name>A0ABV5PXJ3_9ACTN</name>
<evidence type="ECO:0000313" key="3">
    <source>
        <dbReference type="Proteomes" id="UP001589646"/>
    </source>
</evidence>
<evidence type="ECO:0000256" key="1">
    <source>
        <dbReference type="SAM" id="MobiDB-lite"/>
    </source>
</evidence>
<organism evidence="2 3">
    <name type="scientific">Nonomuraea roseola</name>
    <dbReference type="NCBI Taxonomy" id="46179"/>
    <lineage>
        <taxon>Bacteria</taxon>
        <taxon>Bacillati</taxon>
        <taxon>Actinomycetota</taxon>
        <taxon>Actinomycetes</taxon>
        <taxon>Streptosporangiales</taxon>
        <taxon>Streptosporangiaceae</taxon>
        <taxon>Nonomuraea</taxon>
    </lineage>
</organism>
<dbReference type="RefSeq" id="WP_346126919.1">
    <property type="nucleotide sequence ID" value="NZ_BAAAXC010000015.1"/>
</dbReference>
<gene>
    <name evidence="2" type="ORF">ACFFRN_14230</name>
</gene>
<evidence type="ECO:0008006" key="4">
    <source>
        <dbReference type="Google" id="ProtNLM"/>
    </source>
</evidence>
<protein>
    <recommendedName>
        <fullName evidence="4">MarR family transcriptional regulator</fullName>
    </recommendedName>
</protein>
<sequence>MKLSAVETAAMIVLMVEGDEVLNSDLAKQHGIKLTPKHRANLNELKLVETRPHGRTMIHVLTDRGWARLADEFREGVAASPGATGGALRSLASGVARFMERTDHRLGDLFEPEPPVEAAERPETAEAPGGSRAVQEATGVAEALGGARATGAIRGARAAGGVEGVEGRVRGAYTELAREPGGWVSLTDLRRRLSELPRDVMDDALRSLNRQPDVVMVPEDNQKALRAEDREAALVISDQHKHYLAIGVR</sequence>
<evidence type="ECO:0000313" key="2">
    <source>
        <dbReference type="EMBL" id="MFB9527773.1"/>
    </source>
</evidence>
<feature type="region of interest" description="Disordered" evidence="1">
    <location>
        <begin position="107"/>
        <end position="136"/>
    </location>
</feature>
<proteinExistence type="predicted"/>
<accession>A0ABV5PXJ3</accession>
<dbReference type="EMBL" id="JBHMCE010000004">
    <property type="protein sequence ID" value="MFB9527773.1"/>
    <property type="molecule type" value="Genomic_DNA"/>
</dbReference>
<reference evidence="2 3" key="1">
    <citation type="submission" date="2024-09" db="EMBL/GenBank/DDBJ databases">
        <authorList>
            <person name="Sun Q."/>
            <person name="Mori K."/>
        </authorList>
    </citation>
    <scope>NUCLEOTIDE SEQUENCE [LARGE SCALE GENOMIC DNA]</scope>
    <source>
        <strain evidence="2 3">JCM 3323</strain>
    </source>
</reference>
<keyword evidence="3" id="KW-1185">Reference proteome</keyword>
<dbReference type="Proteomes" id="UP001589646">
    <property type="component" value="Unassembled WGS sequence"/>
</dbReference>